<evidence type="ECO:0000313" key="2">
    <source>
        <dbReference type="Proteomes" id="UP001233999"/>
    </source>
</evidence>
<reference evidence="1" key="2">
    <citation type="submission" date="2023-05" db="EMBL/GenBank/DDBJ databases">
        <authorList>
            <person name="Fouks B."/>
        </authorList>
    </citation>
    <scope>NUCLEOTIDE SEQUENCE</scope>
    <source>
        <strain evidence="1">Stay&amp;Tobe</strain>
        <tissue evidence="1">Testes</tissue>
    </source>
</reference>
<dbReference type="InterPro" id="IPR032245">
    <property type="entry name" value="RMI2"/>
</dbReference>
<dbReference type="Pfam" id="PF16100">
    <property type="entry name" value="RMI2"/>
    <property type="match status" value="1"/>
</dbReference>
<accession>A0AAD8A9U5</accession>
<dbReference type="Proteomes" id="UP001233999">
    <property type="component" value="Unassembled WGS sequence"/>
</dbReference>
<proteinExistence type="predicted"/>
<dbReference type="GO" id="GO:0016607">
    <property type="term" value="C:nuclear speck"/>
    <property type="evidence" value="ECO:0007669"/>
    <property type="project" value="TreeGrafter"/>
</dbReference>
<dbReference type="AlphaFoldDB" id="A0AAD8A9U5"/>
<evidence type="ECO:0000313" key="1">
    <source>
        <dbReference type="EMBL" id="KAJ9595099.1"/>
    </source>
</evidence>
<dbReference type="EMBL" id="JASPKZ010002694">
    <property type="protein sequence ID" value="KAJ9595099.1"/>
    <property type="molecule type" value="Genomic_DNA"/>
</dbReference>
<dbReference type="Gene3D" id="2.40.50.140">
    <property type="entry name" value="Nucleic acid-binding proteins"/>
    <property type="match status" value="1"/>
</dbReference>
<sequence length="146" mass="16274">MCDIPIPKLLITDLQKCTRSSGDLWELQLSLEKLSNITKLIPIKYVWIQGYIEQLAGKENEVIIISDMTDKAKITQCNAVPGGSSWARKGMYCSVIGTLSKVCALPEIVAMKITNLNGNQVFSSLWPKEIEELKLLVLEKALPQLL</sequence>
<comment type="caution">
    <text evidence="1">The sequence shown here is derived from an EMBL/GenBank/DDBJ whole genome shotgun (WGS) entry which is preliminary data.</text>
</comment>
<gene>
    <name evidence="1" type="ORF">L9F63_013625</name>
</gene>
<dbReference type="GO" id="GO:0033045">
    <property type="term" value="P:regulation of sister chromatid segregation"/>
    <property type="evidence" value="ECO:0007669"/>
    <property type="project" value="TreeGrafter"/>
</dbReference>
<dbReference type="GO" id="GO:2000042">
    <property type="term" value="P:negative regulation of double-strand break repair via homologous recombination"/>
    <property type="evidence" value="ECO:0007669"/>
    <property type="project" value="TreeGrafter"/>
</dbReference>
<protein>
    <recommendedName>
        <fullName evidence="3">RecQ-mediated genome instability protein 2</fullName>
    </recommendedName>
</protein>
<reference evidence="1" key="1">
    <citation type="journal article" date="2023" name="IScience">
        <title>Live-bearing cockroach genome reveals convergent evolutionary mechanisms linked to viviparity in insects and beyond.</title>
        <authorList>
            <person name="Fouks B."/>
            <person name="Harrison M.C."/>
            <person name="Mikhailova A.A."/>
            <person name="Marchal E."/>
            <person name="English S."/>
            <person name="Carruthers M."/>
            <person name="Jennings E.C."/>
            <person name="Chiamaka E.L."/>
            <person name="Frigard R.A."/>
            <person name="Pippel M."/>
            <person name="Attardo G.M."/>
            <person name="Benoit J.B."/>
            <person name="Bornberg-Bauer E."/>
            <person name="Tobe S.S."/>
        </authorList>
    </citation>
    <scope>NUCLEOTIDE SEQUENCE</scope>
    <source>
        <strain evidence="1">Stay&amp;Tobe</strain>
    </source>
</reference>
<dbReference type="InterPro" id="IPR012340">
    <property type="entry name" value="NA-bd_OB-fold"/>
</dbReference>
<dbReference type="PANTHER" id="PTHR33962:SF1">
    <property type="entry name" value="RECQ-MEDIATED GENOME INSTABILITY PROTEIN 2"/>
    <property type="match status" value="1"/>
</dbReference>
<name>A0AAD8A9U5_DIPPU</name>
<organism evidence="1 2">
    <name type="scientific">Diploptera punctata</name>
    <name type="common">Pacific beetle cockroach</name>
    <dbReference type="NCBI Taxonomy" id="6984"/>
    <lineage>
        <taxon>Eukaryota</taxon>
        <taxon>Metazoa</taxon>
        <taxon>Ecdysozoa</taxon>
        <taxon>Arthropoda</taxon>
        <taxon>Hexapoda</taxon>
        <taxon>Insecta</taxon>
        <taxon>Pterygota</taxon>
        <taxon>Neoptera</taxon>
        <taxon>Polyneoptera</taxon>
        <taxon>Dictyoptera</taxon>
        <taxon>Blattodea</taxon>
        <taxon>Blaberoidea</taxon>
        <taxon>Blaberidae</taxon>
        <taxon>Diplopterinae</taxon>
        <taxon>Diploptera</taxon>
    </lineage>
</organism>
<dbReference type="GO" id="GO:0005829">
    <property type="term" value="C:cytosol"/>
    <property type="evidence" value="ECO:0007669"/>
    <property type="project" value="TreeGrafter"/>
</dbReference>
<dbReference type="GO" id="GO:0043007">
    <property type="term" value="P:maintenance of rDNA"/>
    <property type="evidence" value="ECO:0007669"/>
    <property type="project" value="TreeGrafter"/>
</dbReference>
<dbReference type="GO" id="GO:0006281">
    <property type="term" value="P:DNA repair"/>
    <property type="evidence" value="ECO:0007669"/>
    <property type="project" value="TreeGrafter"/>
</dbReference>
<evidence type="ECO:0008006" key="3">
    <source>
        <dbReference type="Google" id="ProtNLM"/>
    </source>
</evidence>
<keyword evidence="2" id="KW-1185">Reference proteome</keyword>
<dbReference type="PANTHER" id="PTHR33962">
    <property type="entry name" value="RECQ-MEDIATED GENOME INSTABILITY PROTEIN 2 RMI2"/>
    <property type="match status" value="1"/>
</dbReference>